<dbReference type="Proteomes" id="UP000837932">
    <property type="component" value="Unassembled WGS sequence"/>
</dbReference>
<name>A0ABN8ENU4_9BACT</name>
<sequence>MRNNLFRFNTTSIHPMKKTSTSIFFLLLFILNGYTQEIKSKIIAKGAILTKLSGEYAFTEGPAADAEGNVFFTDQPNDKIYKWSANDGIISVYMDKTGRSNGLYFDHDGNLLACADLENQLWKIDKNKNVTVLVNDFEGKKFNGPNDLWIDPKGGIYFTDPFYPRKYWTRTTMELPEKRVYYLSPDKKTVTIAARELVMPNGIIGTKDGKNLYVADIGDRKTYSYVINSDGTLTDRKLFASMGSDGMTVDRQGNVYLVGKGVTVFDKNGTQIEHIDVNEPWTANITFGGKDRKTLFITASKSVYTLKMKVKGN</sequence>
<dbReference type="EC" id="3.1.1.17" evidence="3"/>
<keyword evidence="4" id="KW-1185">Reference proteome</keyword>
<comment type="caution">
    <text evidence="3">The sequence shown here is derived from an EMBL/GenBank/DDBJ whole genome shotgun (WGS) entry which is preliminary data.</text>
</comment>
<dbReference type="PANTHER" id="PTHR47572">
    <property type="entry name" value="LIPOPROTEIN-RELATED"/>
    <property type="match status" value="1"/>
</dbReference>
<dbReference type="Gene3D" id="2.120.10.30">
    <property type="entry name" value="TolB, C-terminal domain"/>
    <property type="match status" value="1"/>
</dbReference>
<dbReference type="PANTHER" id="PTHR47572:SF4">
    <property type="entry name" value="LACTONASE DRP35"/>
    <property type="match status" value="1"/>
</dbReference>
<evidence type="ECO:0000313" key="4">
    <source>
        <dbReference type="Proteomes" id="UP000837932"/>
    </source>
</evidence>
<organism evidence="3 4">
    <name type="scientific">Emticicia aquatica</name>
    <dbReference type="NCBI Taxonomy" id="1681835"/>
    <lineage>
        <taxon>Bacteria</taxon>
        <taxon>Pseudomonadati</taxon>
        <taxon>Bacteroidota</taxon>
        <taxon>Cytophagia</taxon>
        <taxon>Cytophagales</taxon>
        <taxon>Leadbetterellaceae</taxon>
        <taxon>Emticicia</taxon>
    </lineage>
</organism>
<dbReference type="GO" id="GO:0004341">
    <property type="term" value="F:gluconolactonase activity"/>
    <property type="evidence" value="ECO:0007669"/>
    <property type="project" value="UniProtKB-EC"/>
</dbReference>
<feature type="domain" description="SMP-30/Gluconolactonase/LRE-like region" evidence="2">
    <location>
        <begin position="58"/>
        <end position="300"/>
    </location>
</feature>
<protein>
    <submittedName>
        <fullName evidence="3">Gluconolactonase</fullName>
        <ecNumber evidence="3">3.1.1.17</ecNumber>
    </submittedName>
</protein>
<gene>
    <name evidence="3" type="primary">gnl_1</name>
    <name evidence="3" type="ORF">EMA8858_00664</name>
</gene>
<evidence type="ECO:0000259" key="2">
    <source>
        <dbReference type="Pfam" id="PF08450"/>
    </source>
</evidence>
<dbReference type="Pfam" id="PF08450">
    <property type="entry name" value="SGL"/>
    <property type="match status" value="1"/>
</dbReference>
<dbReference type="InterPro" id="IPR051262">
    <property type="entry name" value="SMP-30/CGR1_Lactonase"/>
</dbReference>
<accession>A0ABN8ENU4</accession>
<proteinExistence type="predicted"/>
<evidence type="ECO:0000256" key="1">
    <source>
        <dbReference type="ARBA" id="ARBA00022801"/>
    </source>
</evidence>
<dbReference type="InterPro" id="IPR011042">
    <property type="entry name" value="6-blade_b-propeller_TolB-like"/>
</dbReference>
<dbReference type="InterPro" id="IPR013658">
    <property type="entry name" value="SGL"/>
</dbReference>
<keyword evidence="1 3" id="KW-0378">Hydrolase</keyword>
<dbReference type="EMBL" id="CAKLPY010000001">
    <property type="protein sequence ID" value="CAH0994554.1"/>
    <property type="molecule type" value="Genomic_DNA"/>
</dbReference>
<evidence type="ECO:0000313" key="3">
    <source>
        <dbReference type="EMBL" id="CAH0994554.1"/>
    </source>
</evidence>
<dbReference type="SUPFAM" id="SSF63829">
    <property type="entry name" value="Calcium-dependent phosphotriesterase"/>
    <property type="match status" value="1"/>
</dbReference>
<reference evidence="3" key="1">
    <citation type="submission" date="2021-12" db="EMBL/GenBank/DDBJ databases">
        <authorList>
            <person name="Rodrigo-Torres L."/>
            <person name="Arahal R. D."/>
            <person name="Lucena T."/>
        </authorList>
    </citation>
    <scope>NUCLEOTIDE SEQUENCE</scope>
    <source>
        <strain evidence="3">CECT 8858</strain>
    </source>
</reference>